<name>A0A4R3KJR9_9BACI</name>
<dbReference type="OrthoDB" id="5786478at2"/>
<dbReference type="Proteomes" id="UP000295788">
    <property type="component" value="Unassembled WGS sequence"/>
</dbReference>
<protein>
    <submittedName>
        <fullName evidence="1">Uncharacterized protein</fullName>
    </submittedName>
</protein>
<dbReference type="RefSeq" id="WP_132766866.1">
    <property type="nucleotide sequence ID" value="NZ_SMAB01000002.1"/>
</dbReference>
<sequence>MVLTDFLIGVLEENPEEVERNKRIFNILADKVETVTPILGERILNNTKQGADINWLTKGKIAWRFISSLFYKRNIIE</sequence>
<dbReference type="AlphaFoldDB" id="A0A4R3KJR9"/>
<dbReference type="EMBL" id="SMAB01000002">
    <property type="protein sequence ID" value="TCS84003.1"/>
    <property type="molecule type" value="Genomic_DNA"/>
</dbReference>
<evidence type="ECO:0000313" key="2">
    <source>
        <dbReference type="Proteomes" id="UP000295788"/>
    </source>
</evidence>
<gene>
    <name evidence="1" type="ORF">EDD72_10243</name>
</gene>
<comment type="caution">
    <text evidence="1">The sequence shown here is derived from an EMBL/GenBank/DDBJ whole genome shotgun (WGS) entry which is preliminary data.</text>
</comment>
<reference evidence="1 2" key="1">
    <citation type="submission" date="2019-03" db="EMBL/GenBank/DDBJ databases">
        <title>Genomic Encyclopedia of Type Strains, Phase IV (KMG-IV): sequencing the most valuable type-strain genomes for metagenomic binning, comparative biology and taxonomic classification.</title>
        <authorList>
            <person name="Goeker M."/>
        </authorList>
    </citation>
    <scope>NUCLEOTIDE SEQUENCE [LARGE SCALE GENOMIC DNA]</scope>
    <source>
        <strain evidence="1 2">DSM 23802</strain>
    </source>
</reference>
<accession>A0A4R3KJR9</accession>
<proteinExistence type="predicted"/>
<evidence type="ECO:0000313" key="1">
    <source>
        <dbReference type="EMBL" id="TCS84003.1"/>
    </source>
</evidence>
<keyword evidence="2" id="KW-1185">Reference proteome</keyword>
<organism evidence="1 2">
    <name type="scientific">Tepidibacillus fermentans</name>
    <dbReference type="NCBI Taxonomy" id="1281767"/>
    <lineage>
        <taxon>Bacteria</taxon>
        <taxon>Bacillati</taxon>
        <taxon>Bacillota</taxon>
        <taxon>Bacilli</taxon>
        <taxon>Bacillales</taxon>
        <taxon>Bacillaceae</taxon>
        <taxon>Tepidibacillus</taxon>
    </lineage>
</organism>